<dbReference type="AlphaFoldDB" id="A0A2A4I2D6"/>
<evidence type="ECO:0000313" key="2">
    <source>
        <dbReference type="Proteomes" id="UP000218784"/>
    </source>
</evidence>
<sequence length="76" mass="8101">MTATRLNAANGIRLGATVEGDGQPVVPGLDMIVAMRAIVPHLSDAILFGGCGHWTWAAEVTRHLLAWLRTLPAGER</sequence>
<protein>
    <submittedName>
        <fullName evidence="1">Uncharacterized protein</fullName>
    </submittedName>
</protein>
<dbReference type="RefSeq" id="WP_096610075.1">
    <property type="nucleotide sequence ID" value="NZ_NWVD01000001.1"/>
</dbReference>
<dbReference type="Proteomes" id="UP000218784">
    <property type="component" value="Unassembled WGS sequence"/>
</dbReference>
<reference evidence="1 2" key="1">
    <citation type="submission" date="2017-09" db="EMBL/GenBank/DDBJ databases">
        <title>Sphingomonas ginsenosidimutans KACC 14949, whole genome shotgun sequence.</title>
        <authorList>
            <person name="Feng G."/>
            <person name="Zhu H."/>
        </authorList>
    </citation>
    <scope>NUCLEOTIDE SEQUENCE [LARGE SCALE GENOMIC DNA]</scope>
    <source>
        <strain evidence="1 2">KACC 14949</strain>
    </source>
</reference>
<dbReference type="EMBL" id="NWVD01000001">
    <property type="protein sequence ID" value="PCG10413.1"/>
    <property type="molecule type" value="Genomic_DNA"/>
</dbReference>
<evidence type="ECO:0000313" key="1">
    <source>
        <dbReference type="EMBL" id="PCG10413.1"/>
    </source>
</evidence>
<comment type="caution">
    <text evidence="1">The sequence shown here is derived from an EMBL/GenBank/DDBJ whole genome shotgun (WGS) entry which is preliminary data.</text>
</comment>
<organism evidence="1 2">
    <name type="scientific">Sphingomonas ginsenosidimutans</name>
    <dbReference type="NCBI Taxonomy" id="862134"/>
    <lineage>
        <taxon>Bacteria</taxon>
        <taxon>Pseudomonadati</taxon>
        <taxon>Pseudomonadota</taxon>
        <taxon>Alphaproteobacteria</taxon>
        <taxon>Sphingomonadales</taxon>
        <taxon>Sphingomonadaceae</taxon>
        <taxon>Sphingomonas</taxon>
    </lineage>
</organism>
<accession>A0A2A4I2D6</accession>
<name>A0A2A4I2D6_9SPHN</name>
<proteinExistence type="predicted"/>
<keyword evidence="2" id="KW-1185">Reference proteome</keyword>
<gene>
    <name evidence="1" type="ORF">COA17_02975</name>
</gene>